<evidence type="ECO:0000313" key="2">
    <source>
        <dbReference type="EMBL" id="BAF60580.1"/>
    </source>
</evidence>
<evidence type="ECO:0000313" key="3">
    <source>
        <dbReference type="Proteomes" id="UP000006556"/>
    </source>
</evidence>
<proteinExistence type="predicted"/>
<dbReference type="eggNOG" id="ENOG5033IJM">
    <property type="taxonomic scope" value="Bacteria"/>
</dbReference>
<organism evidence="2 3">
    <name type="scientific">Pelotomaculum thermopropionicum (strain DSM 13744 / JCM 10971 / SI)</name>
    <dbReference type="NCBI Taxonomy" id="370438"/>
    <lineage>
        <taxon>Bacteria</taxon>
        <taxon>Bacillati</taxon>
        <taxon>Bacillota</taxon>
        <taxon>Clostridia</taxon>
        <taxon>Eubacteriales</taxon>
        <taxon>Desulfotomaculaceae</taxon>
        <taxon>Pelotomaculum</taxon>
    </lineage>
</organism>
<keyword evidence="1" id="KW-0812">Transmembrane</keyword>
<gene>
    <name evidence="2" type="ordered locus">PTH_2399</name>
</gene>
<sequence length="68" mass="7483">MGGKRFPKTFLPVWLAMAGSYLAPVAAWFAGLEPSWPTCLVWAWALPFAGSWAGLVAGFLLQRRKACR</sequence>
<protein>
    <submittedName>
        <fullName evidence="2">Hypothetical membrane protein</fullName>
    </submittedName>
</protein>
<feature type="transmembrane region" description="Helical" evidence="1">
    <location>
        <begin position="42"/>
        <end position="61"/>
    </location>
</feature>
<dbReference type="KEGG" id="pth:PTH_2399"/>
<dbReference type="EMBL" id="AP009389">
    <property type="protein sequence ID" value="BAF60580.1"/>
    <property type="molecule type" value="Genomic_DNA"/>
</dbReference>
<name>A5CZL7_PELTS</name>
<keyword evidence="1" id="KW-0472">Membrane</keyword>
<keyword evidence="1" id="KW-1133">Transmembrane helix</keyword>
<dbReference type="AlphaFoldDB" id="A5CZL7"/>
<dbReference type="HOGENOM" id="CLU_2790276_0_0_9"/>
<keyword evidence="3" id="KW-1185">Reference proteome</keyword>
<accession>A5CZL7</accession>
<reference evidence="3" key="1">
    <citation type="journal article" date="2008" name="Genome Res.">
        <title>The genome of Pelotomaculum thermopropionicum reveals niche-associated evolution in anaerobic microbiota.</title>
        <authorList>
            <person name="Kosaka T."/>
            <person name="Kato S."/>
            <person name="Shimoyama T."/>
            <person name="Ishii S."/>
            <person name="Abe T."/>
            <person name="Watanabe K."/>
        </authorList>
    </citation>
    <scope>NUCLEOTIDE SEQUENCE [LARGE SCALE GENOMIC DNA]</scope>
    <source>
        <strain evidence="3">DSM 13744 / JCM 10971 / SI</strain>
    </source>
</reference>
<dbReference type="Proteomes" id="UP000006556">
    <property type="component" value="Chromosome"/>
</dbReference>
<feature type="transmembrane region" description="Helical" evidence="1">
    <location>
        <begin position="12"/>
        <end position="30"/>
    </location>
</feature>
<evidence type="ECO:0000256" key="1">
    <source>
        <dbReference type="SAM" id="Phobius"/>
    </source>
</evidence>